<keyword evidence="3" id="KW-0560">Oxidoreductase</keyword>
<evidence type="ECO:0000256" key="2">
    <source>
        <dbReference type="ARBA" id="ARBA00022857"/>
    </source>
</evidence>
<dbReference type="OrthoDB" id="419598at2759"/>
<gene>
    <name evidence="5" type="ORF">F5X68DRAFT_216074</name>
</gene>
<keyword evidence="2" id="KW-0521">NADP</keyword>
<protein>
    <recommendedName>
        <fullName evidence="4">NmrA-like domain-containing protein</fullName>
    </recommendedName>
</protein>
<organism evidence="5 6">
    <name type="scientific">Plectosphaerella plurivora</name>
    <dbReference type="NCBI Taxonomy" id="936078"/>
    <lineage>
        <taxon>Eukaryota</taxon>
        <taxon>Fungi</taxon>
        <taxon>Dikarya</taxon>
        <taxon>Ascomycota</taxon>
        <taxon>Pezizomycotina</taxon>
        <taxon>Sordariomycetes</taxon>
        <taxon>Hypocreomycetidae</taxon>
        <taxon>Glomerellales</taxon>
        <taxon>Plectosphaerellaceae</taxon>
        <taxon>Plectosphaerella</taxon>
    </lineage>
</organism>
<dbReference type="GO" id="GO:0005634">
    <property type="term" value="C:nucleus"/>
    <property type="evidence" value="ECO:0007669"/>
    <property type="project" value="TreeGrafter"/>
</dbReference>
<accession>A0A9P8V0W8</accession>
<evidence type="ECO:0000313" key="6">
    <source>
        <dbReference type="Proteomes" id="UP000770015"/>
    </source>
</evidence>
<keyword evidence="6" id="KW-1185">Reference proteome</keyword>
<comment type="similarity">
    <text evidence="1">Belongs to the NmrA-type oxidoreductase family.</text>
</comment>
<dbReference type="SUPFAM" id="SSF51735">
    <property type="entry name" value="NAD(P)-binding Rossmann-fold domains"/>
    <property type="match status" value="1"/>
</dbReference>
<dbReference type="InterPro" id="IPR051164">
    <property type="entry name" value="NmrA-like_oxidored"/>
</dbReference>
<name>A0A9P8V0W8_9PEZI</name>
<dbReference type="InterPro" id="IPR008030">
    <property type="entry name" value="NmrA-like"/>
</dbReference>
<sequence length="216" mass="23590">MSVARAAGVEQVIYTSGLGVYKPERMGADWDPSSLVAMFLTSKTDIEADVRASGFRYWTILRPGVFTTNYVAPGVSQYGAFSSTGVLETAFRPDTRLPLITPKTMGVFTAAAVLDPATYHAQEIDYADEEVTPEQIVAGLARVSGKSLRTSYLTDEEIDKAKAANPFVGGQLLTRGIWKLVDWEKVRETGLPLSTFEAFLEEYKDDVVATYAGVPE</sequence>
<dbReference type="PANTHER" id="PTHR42748:SF30">
    <property type="entry name" value="NMRA-LIKE DOMAIN-CONTAINING PROTEIN"/>
    <property type="match status" value="1"/>
</dbReference>
<evidence type="ECO:0000256" key="1">
    <source>
        <dbReference type="ARBA" id="ARBA00006328"/>
    </source>
</evidence>
<comment type="caution">
    <text evidence="5">The sequence shown here is derived from an EMBL/GenBank/DDBJ whole genome shotgun (WGS) entry which is preliminary data.</text>
</comment>
<dbReference type="PANTHER" id="PTHR42748">
    <property type="entry name" value="NITROGEN METABOLITE REPRESSION PROTEIN NMRA FAMILY MEMBER"/>
    <property type="match status" value="1"/>
</dbReference>
<evidence type="ECO:0000259" key="4">
    <source>
        <dbReference type="Pfam" id="PF05368"/>
    </source>
</evidence>
<proteinExistence type="inferred from homology"/>
<evidence type="ECO:0000256" key="3">
    <source>
        <dbReference type="ARBA" id="ARBA00023002"/>
    </source>
</evidence>
<dbReference type="EMBL" id="JAGSXJ010000031">
    <property type="protein sequence ID" value="KAH6669734.1"/>
    <property type="molecule type" value="Genomic_DNA"/>
</dbReference>
<reference evidence="5" key="1">
    <citation type="journal article" date="2021" name="Nat. Commun.">
        <title>Genetic determinants of endophytism in the Arabidopsis root mycobiome.</title>
        <authorList>
            <person name="Mesny F."/>
            <person name="Miyauchi S."/>
            <person name="Thiergart T."/>
            <person name="Pickel B."/>
            <person name="Atanasova L."/>
            <person name="Karlsson M."/>
            <person name="Huettel B."/>
            <person name="Barry K.W."/>
            <person name="Haridas S."/>
            <person name="Chen C."/>
            <person name="Bauer D."/>
            <person name="Andreopoulos W."/>
            <person name="Pangilinan J."/>
            <person name="LaButti K."/>
            <person name="Riley R."/>
            <person name="Lipzen A."/>
            <person name="Clum A."/>
            <person name="Drula E."/>
            <person name="Henrissat B."/>
            <person name="Kohler A."/>
            <person name="Grigoriev I.V."/>
            <person name="Martin F.M."/>
            <person name="Hacquard S."/>
        </authorList>
    </citation>
    <scope>NUCLEOTIDE SEQUENCE</scope>
    <source>
        <strain evidence="5">MPI-SDFR-AT-0117</strain>
    </source>
</reference>
<dbReference type="Pfam" id="PF05368">
    <property type="entry name" value="NmrA"/>
    <property type="match status" value="1"/>
</dbReference>
<dbReference type="Proteomes" id="UP000770015">
    <property type="component" value="Unassembled WGS sequence"/>
</dbReference>
<dbReference type="AlphaFoldDB" id="A0A9P8V0W8"/>
<dbReference type="InterPro" id="IPR036291">
    <property type="entry name" value="NAD(P)-bd_dom_sf"/>
</dbReference>
<evidence type="ECO:0000313" key="5">
    <source>
        <dbReference type="EMBL" id="KAH6669734.1"/>
    </source>
</evidence>
<dbReference type="GO" id="GO:0016491">
    <property type="term" value="F:oxidoreductase activity"/>
    <property type="evidence" value="ECO:0007669"/>
    <property type="project" value="UniProtKB-KW"/>
</dbReference>
<dbReference type="Gene3D" id="3.40.50.720">
    <property type="entry name" value="NAD(P)-binding Rossmann-like Domain"/>
    <property type="match status" value="1"/>
</dbReference>
<feature type="domain" description="NmrA-like" evidence="4">
    <location>
        <begin position="3"/>
        <end position="158"/>
    </location>
</feature>